<dbReference type="InterPro" id="IPR022742">
    <property type="entry name" value="Hydrolase_4"/>
</dbReference>
<gene>
    <name evidence="2" type="ORF">CU097_005250</name>
</gene>
<dbReference type="Proteomes" id="UP000252139">
    <property type="component" value="Unassembled WGS sequence"/>
</dbReference>
<dbReference type="InterPro" id="IPR029058">
    <property type="entry name" value="AB_hydrolase_fold"/>
</dbReference>
<organism evidence="2 3">
    <name type="scientific">Rhizopus azygosporus</name>
    <name type="common">Rhizopus microsporus var. azygosporus</name>
    <dbReference type="NCBI Taxonomy" id="86630"/>
    <lineage>
        <taxon>Eukaryota</taxon>
        <taxon>Fungi</taxon>
        <taxon>Fungi incertae sedis</taxon>
        <taxon>Mucoromycota</taxon>
        <taxon>Mucoromycotina</taxon>
        <taxon>Mucoromycetes</taxon>
        <taxon>Mucorales</taxon>
        <taxon>Mucorineae</taxon>
        <taxon>Rhizopodaceae</taxon>
        <taxon>Rhizopus</taxon>
    </lineage>
</organism>
<dbReference type="PANTHER" id="PTHR42886">
    <property type="entry name" value="RE40534P-RELATED"/>
    <property type="match status" value="1"/>
</dbReference>
<dbReference type="SUPFAM" id="SSF53474">
    <property type="entry name" value="alpha/beta-Hydrolases"/>
    <property type="match status" value="1"/>
</dbReference>
<dbReference type="InterPro" id="IPR016130">
    <property type="entry name" value="Tyr_Pase_AS"/>
</dbReference>
<dbReference type="InterPro" id="IPR026893">
    <property type="entry name" value="Tyr/Ser_Pase_IphP-type"/>
</dbReference>
<dbReference type="Pfam" id="PF12146">
    <property type="entry name" value="Hydrolase_4"/>
    <property type="match status" value="1"/>
</dbReference>
<name>A0A367K1Y8_RHIAZ</name>
<protein>
    <recommendedName>
        <fullName evidence="1">Tyrosine specific protein phosphatases domain-containing protein</fullName>
    </recommendedName>
</protein>
<keyword evidence="3" id="KW-1185">Reference proteome</keyword>
<dbReference type="GO" id="GO:0004721">
    <property type="term" value="F:phosphoprotein phosphatase activity"/>
    <property type="evidence" value="ECO:0007669"/>
    <property type="project" value="InterPro"/>
</dbReference>
<dbReference type="OrthoDB" id="9988524at2759"/>
<comment type="caution">
    <text evidence="2">The sequence shown here is derived from an EMBL/GenBank/DDBJ whole genome shotgun (WGS) entry which is preliminary data.</text>
</comment>
<feature type="domain" description="Tyrosine specific protein phosphatases" evidence="1">
    <location>
        <begin position="402"/>
        <end position="438"/>
    </location>
</feature>
<dbReference type="EMBL" id="PJQL01000395">
    <property type="protein sequence ID" value="RCH96167.1"/>
    <property type="molecule type" value="Genomic_DNA"/>
</dbReference>
<dbReference type="Gene3D" id="3.40.50.1820">
    <property type="entry name" value="alpha/beta hydrolase"/>
    <property type="match status" value="1"/>
</dbReference>
<dbReference type="AlphaFoldDB" id="A0A367K1Y8"/>
<evidence type="ECO:0000259" key="1">
    <source>
        <dbReference type="PROSITE" id="PS50056"/>
    </source>
</evidence>
<dbReference type="STRING" id="86630.A0A367K1Y8"/>
<accession>A0A367K1Y8</accession>
<dbReference type="PANTHER" id="PTHR42886:SF53">
    <property type="entry name" value="ALPHA_BETA-HYDROLASES SUPERFAMILY PROTEIN"/>
    <property type="match status" value="1"/>
</dbReference>
<dbReference type="PROSITE" id="PS00383">
    <property type="entry name" value="TYR_PHOSPHATASE_1"/>
    <property type="match status" value="1"/>
</dbReference>
<evidence type="ECO:0000313" key="2">
    <source>
        <dbReference type="EMBL" id="RCH96167.1"/>
    </source>
</evidence>
<dbReference type="InterPro" id="IPR000387">
    <property type="entry name" value="Tyr_Pase_dom"/>
</dbReference>
<dbReference type="SUPFAM" id="SSF52799">
    <property type="entry name" value="(Phosphotyrosine protein) phosphatases II"/>
    <property type="match status" value="1"/>
</dbReference>
<dbReference type="Pfam" id="PF13350">
    <property type="entry name" value="Y_phosphatase3"/>
    <property type="match status" value="1"/>
</dbReference>
<dbReference type="Gene3D" id="3.90.190.10">
    <property type="entry name" value="Protein tyrosine phosphatase superfamily"/>
    <property type="match status" value="1"/>
</dbReference>
<reference evidence="2 3" key="1">
    <citation type="journal article" date="2018" name="G3 (Bethesda)">
        <title>Phylogenetic and Phylogenomic Definition of Rhizopus Species.</title>
        <authorList>
            <person name="Gryganskyi A.P."/>
            <person name="Golan J."/>
            <person name="Dolatabadi S."/>
            <person name="Mondo S."/>
            <person name="Robb S."/>
            <person name="Idnurm A."/>
            <person name="Muszewska A."/>
            <person name="Steczkiewicz K."/>
            <person name="Masonjones S."/>
            <person name="Liao H.L."/>
            <person name="Gajdeczka M.T."/>
            <person name="Anike F."/>
            <person name="Vuek A."/>
            <person name="Anishchenko I.M."/>
            <person name="Voigt K."/>
            <person name="de Hoog G.S."/>
            <person name="Smith M.E."/>
            <person name="Heitman J."/>
            <person name="Vilgalys R."/>
            <person name="Stajich J.E."/>
        </authorList>
    </citation>
    <scope>NUCLEOTIDE SEQUENCE [LARGE SCALE GENOMIC DNA]</scope>
    <source>
        <strain evidence="2 3">CBS 357.93</strain>
    </source>
</reference>
<dbReference type="InterPro" id="IPR029021">
    <property type="entry name" value="Prot-tyrosine_phosphatase-like"/>
</dbReference>
<proteinExistence type="predicted"/>
<sequence length="542" mass="61827">MSKISIQNDRGEIIVGILEKKEAIDLGRTRPRLVLITHGVLGHKDYLFHRLLAQELPYSSFRFDFRGNGESTGEPGYANMKEDVEDIHTVAEHFENQLGYEIYAVIGHSRGSVAGLKYATSCEKPLSFFVNISGRYKMNDNQIHRNRPEIGAALKAQGYFDWRVRQRDRIVTIKVTQNDVDRFTSWSNEHVARMPLSTCVLTVHGLKDNIVPPYNAAMFANKIPNHTLVLLPEGDHNFKGQFEHVVKAVVDFFAKHEKDDFRKVMGMGQHTGLVLPRWIDVEGVKNFRDIGGWPVQGGNGYIRERTVFRSGHLSNITDKGQKTLVGLNVKATFDFRLDHEVKKDGMIGEIPGIIRFSFNLYENAVKDVNDYIKSLMVFLDGPEGFAEGYMLILESGKKLIGDVFRYMIKELSIQDRYSMVIHCTAGKDRTGVFVMVLLGLCGVDDEIIAREYELSNLGYFEYEKDLAQRAEKVGVSEEKMRSALSASYNGMKSTIRRLKEKFGSFEGYVHECGLSEEEIKQVKQLMIVPIRFEERQLYRPKI</sequence>
<evidence type="ECO:0000313" key="3">
    <source>
        <dbReference type="Proteomes" id="UP000252139"/>
    </source>
</evidence>
<dbReference type="PROSITE" id="PS50056">
    <property type="entry name" value="TYR_PHOSPHATASE_2"/>
    <property type="match status" value="1"/>
</dbReference>